<dbReference type="InterPro" id="IPR043129">
    <property type="entry name" value="ATPase_NBD"/>
</dbReference>
<evidence type="ECO:0000256" key="2">
    <source>
        <dbReference type="ARBA" id="ARBA00022679"/>
    </source>
</evidence>
<dbReference type="Proteomes" id="UP000216345">
    <property type="component" value="Unassembled WGS sequence"/>
</dbReference>
<evidence type="ECO:0000259" key="4">
    <source>
        <dbReference type="Pfam" id="PF02782"/>
    </source>
</evidence>
<keyword evidence="3 5" id="KW-0418">Kinase</keyword>
<evidence type="ECO:0000256" key="3">
    <source>
        <dbReference type="ARBA" id="ARBA00022777"/>
    </source>
</evidence>
<keyword evidence="6" id="KW-1185">Reference proteome</keyword>
<evidence type="ECO:0000256" key="1">
    <source>
        <dbReference type="ARBA" id="ARBA00009156"/>
    </source>
</evidence>
<dbReference type="OrthoDB" id="9805576at2"/>
<dbReference type="EMBL" id="NNRK01000032">
    <property type="protein sequence ID" value="OYR11653.1"/>
    <property type="molecule type" value="Genomic_DNA"/>
</dbReference>
<dbReference type="GO" id="GO:0004856">
    <property type="term" value="F:D-xylulokinase activity"/>
    <property type="evidence" value="ECO:0007669"/>
    <property type="project" value="TreeGrafter"/>
</dbReference>
<dbReference type="RefSeq" id="WP_094578069.1">
    <property type="nucleotide sequence ID" value="NZ_JBHEEL010000020.1"/>
</dbReference>
<protein>
    <submittedName>
        <fullName evidence="5">FGGY family of carbohydrate kinase, N-terminal domain protein</fullName>
    </submittedName>
</protein>
<dbReference type="GO" id="GO:0005997">
    <property type="term" value="P:xylulose metabolic process"/>
    <property type="evidence" value="ECO:0007669"/>
    <property type="project" value="TreeGrafter"/>
</dbReference>
<dbReference type="GO" id="GO:0019150">
    <property type="term" value="F:D-ribulokinase activity"/>
    <property type="evidence" value="ECO:0007669"/>
    <property type="project" value="TreeGrafter"/>
</dbReference>
<dbReference type="PANTHER" id="PTHR10196:SF80">
    <property type="entry name" value="D-RIBULOSE KINASE"/>
    <property type="match status" value="1"/>
</dbReference>
<keyword evidence="2" id="KW-0808">Transferase</keyword>
<evidence type="ECO:0000313" key="6">
    <source>
        <dbReference type="Proteomes" id="UP000216345"/>
    </source>
</evidence>
<feature type="domain" description="Carbohydrate kinase FGGY C-terminal" evidence="4">
    <location>
        <begin position="236"/>
        <end position="407"/>
    </location>
</feature>
<dbReference type="Gene3D" id="3.30.420.40">
    <property type="match status" value="2"/>
</dbReference>
<sequence length="414" mass="44039">MAEKFYVGIDLGTSGARAVIIDDQERLISSGKATIEGNHRSPAEWRRAMETALNAALSSVEPTHIYALAIDGTSGTILPVNDEGAPLCDALMYNDPPLNNNAAAQIEAQTEPGRTTGLPALLRAQSFLSLRPAHVLHQADWLSFLFSGRMVSDDNNALKTGYSSLTKTWPAWMTLLEVRAMLPHVVEPGTVVGNITQAAATRFGLSTKTLIIAGTTDGCASFLASGASTPGDAVSVLGTTLTLKLLSDKRIDVPEFGIYSHRLLGNWLAGGASNTGGAALLGHFSADEISRLSTLIDPTKPTGLDYYPLPKKGERFPIYDPEMLPRLTPRPAETTTLLQGMFEGIARIEAQGYTLLEKLGAPSLKSVRSMGGGAKNRQWTAIRARTLGVPLLSVASDEAAYGTARLARLGVQNA</sequence>
<comment type="similarity">
    <text evidence="1">Belongs to the FGGY kinase family.</text>
</comment>
<dbReference type="GO" id="GO:0005829">
    <property type="term" value="C:cytosol"/>
    <property type="evidence" value="ECO:0007669"/>
    <property type="project" value="TreeGrafter"/>
</dbReference>
<dbReference type="CDD" id="cd07783">
    <property type="entry name" value="ASKHA_NBD_FGGY_SePSK_AtXK1-like"/>
    <property type="match status" value="1"/>
</dbReference>
<dbReference type="InterPro" id="IPR018485">
    <property type="entry name" value="FGGY_C"/>
</dbReference>
<comment type="caution">
    <text evidence="5">The sequence shown here is derived from an EMBL/GenBank/DDBJ whole genome shotgun (WGS) entry which is preliminary data.</text>
</comment>
<reference evidence="5 6" key="1">
    <citation type="submission" date="2017-07" db="EMBL/GenBank/DDBJ databases">
        <title>Phylogenetic study on the rhizospheric bacterium Ochrobactrum sp. A44.</title>
        <authorList>
            <person name="Krzyzanowska D.M."/>
            <person name="Ossowicki A."/>
            <person name="Rajewska M."/>
            <person name="Maciag T."/>
            <person name="Kaczynski Z."/>
            <person name="Czerwicka M."/>
            <person name="Jafra S."/>
        </authorList>
    </citation>
    <scope>NUCLEOTIDE SEQUENCE [LARGE SCALE GENOMIC DNA]</scope>
    <source>
        <strain evidence="5 6">PR17</strain>
    </source>
</reference>
<gene>
    <name evidence="5" type="ORF">CEV32_1392</name>
</gene>
<dbReference type="SUPFAM" id="SSF53067">
    <property type="entry name" value="Actin-like ATPase domain"/>
    <property type="match status" value="2"/>
</dbReference>
<organism evidence="5 6">
    <name type="scientific">Brucella rhizosphaerae</name>
    <dbReference type="NCBI Taxonomy" id="571254"/>
    <lineage>
        <taxon>Bacteria</taxon>
        <taxon>Pseudomonadati</taxon>
        <taxon>Pseudomonadota</taxon>
        <taxon>Alphaproteobacteria</taxon>
        <taxon>Hyphomicrobiales</taxon>
        <taxon>Brucellaceae</taxon>
        <taxon>Brucella/Ochrobactrum group</taxon>
        <taxon>Brucella</taxon>
    </lineage>
</organism>
<proteinExistence type="inferred from homology"/>
<dbReference type="PANTHER" id="PTHR10196">
    <property type="entry name" value="SUGAR KINASE"/>
    <property type="match status" value="1"/>
</dbReference>
<name>A0A256FA55_9HYPH</name>
<accession>A0A256FA55</accession>
<dbReference type="AlphaFoldDB" id="A0A256FA55"/>
<dbReference type="Pfam" id="PF02782">
    <property type="entry name" value="FGGY_C"/>
    <property type="match status" value="1"/>
</dbReference>
<evidence type="ECO:0000313" key="5">
    <source>
        <dbReference type="EMBL" id="OYR11653.1"/>
    </source>
</evidence>